<dbReference type="OrthoDB" id="903824at2759"/>
<reference evidence="4" key="1">
    <citation type="journal article" date="2007" name="Nature">
        <title>The grapevine genome sequence suggests ancestral hexaploidization in major angiosperm phyla.</title>
        <authorList>
            <consortium name="The French-Italian Public Consortium for Grapevine Genome Characterization."/>
            <person name="Jaillon O."/>
            <person name="Aury J.-M."/>
            <person name="Noel B."/>
            <person name="Policriti A."/>
            <person name="Clepet C."/>
            <person name="Casagrande A."/>
            <person name="Choisne N."/>
            <person name="Aubourg S."/>
            <person name="Vitulo N."/>
            <person name="Jubin C."/>
            <person name="Vezzi A."/>
            <person name="Legeai F."/>
            <person name="Hugueney P."/>
            <person name="Dasilva C."/>
            <person name="Horner D."/>
            <person name="Mica E."/>
            <person name="Jublot D."/>
            <person name="Poulain J."/>
            <person name="Bruyere C."/>
            <person name="Billault A."/>
            <person name="Segurens B."/>
            <person name="Gouyvenoux M."/>
            <person name="Ugarte E."/>
            <person name="Cattonaro F."/>
            <person name="Anthouard V."/>
            <person name="Vico V."/>
            <person name="Del Fabbro C."/>
            <person name="Alaux M."/>
            <person name="Di Gaspero G."/>
            <person name="Dumas V."/>
            <person name="Felice N."/>
            <person name="Paillard S."/>
            <person name="Juman I."/>
            <person name="Moroldo M."/>
            <person name="Scalabrin S."/>
            <person name="Canaguier A."/>
            <person name="Le Clainche I."/>
            <person name="Malacrida G."/>
            <person name="Durand E."/>
            <person name="Pesole G."/>
            <person name="Laucou V."/>
            <person name="Chatelet P."/>
            <person name="Merdinoglu D."/>
            <person name="Delledonne M."/>
            <person name="Pezzotti M."/>
            <person name="Lecharny A."/>
            <person name="Scarpelli C."/>
            <person name="Artiguenave F."/>
            <person name="Pe M.E."/>
            <person name="Valle G."/>
            <person name="Morgante M."/>
            <person name="Caboche M."/>
            <person name="Adam-Blondon A.-F."/>
            <person name="Weissenbach J."/>
            <person name="Quetier F."/>
            <person name="Wincker P."/>
        </authorList>
    </citation>
    <scope>NUCLEOTIDE SEQUENCE [LARGE SCALE GENOMIC DNA]</scope>
    <source>
        <strain evidence="4">cv. Pinot noir / PN40024</strain>
    </source>
</reference>
<dbReference type="AlphaFoldDB" id="F6I0T7"/>
<proteinExistence type="predicted"/>
<keyword evidence="2" id="KW-0472">Membrane</keyword>
<dbReference type="HOGENOM" id="CLU_045609_0_2_1"/>
<organism evidence="3 4">
    <name type="scientific">Vitis vinifera</name>
    <name type="common">Grape</name>
    <dbReference type="NCBI Taxonomy" id="29760"/>
    <lineage>
        <taxon>Eukaryota</taxon>
        <taxon>Viridiplantae</taxon>
        <taxon>Streptophyta</taxon>
        <taxon>Embryophyta</taxon>
        <taxon>Tracheophyta</taxon>
        <taxon>Spermatophyta</taxon>
        <taxon>Magnoliopsida</taxon>
        <taxon>eudicotyledons</taxon>
        <taxon>Gunneridae</taxon>
        <taxon>Pentapetalae</taxon>
        <taxon>rosids</taxon>
        <taxon>Vitales</taxon>
        <taxon>Vitaceae</taxon>
        <taxon>Viteae</taxon>
        <taxon>Vitis</taxon>
    </lineage>
</organism>
<keyword evidence="2" id="KW-0812">Transmembrane</keyword>
<protein>
    <submittedName>
        <fullName evidence="3">Uncharacterized protein</fullName>
    </submittedName>
</protein>
<keyword evidence="4" id="KW-1185">Reference proteome</keyword>
<dbReference type="InParanoid" id="F6I0T7"/>
<evidence type="ECO:0000313" key="3">
    <source>
        <dbReference type="EMBL" id="CCB60553.1"/>
    </source>
</evidence>
<keyword evidence="2" id="KW-1133">Transmembrane helix</keyword>
<accession>F6I0T7</accession>
<sequence length="334" mass="37571">MAVTMHAKSDSEVTSLDASSPPRSPRRPLYYVQSPSQHDVEKMSYGSSPLGSPHHYHCSPIHHSRESSTSRFSASVKNSKHASAWKKIHRDLELRAAADAEDDDDDDDDFYTAADGRVRLYLCLAFAFVVLFTVFSLILWGAGRSYKPKIIVENVVFRSFNIQAGMDQTGVPTDMLSLNSTIRISYRNPATFFGVHVSSTPVEFYYYQLKVASGQMKEFYQSRKSQRSIVMVVLGHQVPLYGGVSVVGGAKDHLEKVAVPLNLTFVMRSRGYILGRLVKVKFLKSIRCPVILRGDRLAKPLKLVDSCIYKIYNMFLLIPNVNFISFVAKNIFLI</sequence>
<evidence type="ECO:0000256" key="2">
    <source>
        <dbReference type="SAM" id="Phobius"/>
    </source>
</evidence>
<dbReference type="PANTHER" id="PTHR31852">
    <property type="entry name" value="LATE EMBRYOGENESIS ABUNDANT (LEA) HYDROXYPROLINE-RICH GLYCOPROTEIN FAMILY"/>
    <property type="match status" value="1"/>
</dbReference>
<gene>
    <name evidence="3" type="ordered locus">VIT_03s0038g03550</name>
</gene>
<name>F6I0T7_VITVI</name>
<dbReference type="ExpressionAtlas" id="F6I0T7">
    <property type="expression patterns" value="baseline"/>
</dbReference>
<evidence type="ECO:0000256" key="1">
    <source>
        <dbReference type="SAM" id="MobiDB-lite"/>
    </source>
</evidence>
<feature type="transmembrane region" description="Helical" evidence="2">
    <location>
        <begin position="120"/>
        <end position="142"/>
    </location>
</feature>
<dbReference type="Proteomes" id="UP000009183">
    <property type="component" value="Chromosome 3"/>
</dbReference>
<dbReference type="eggNOG" id="ENOG502QV09">
    <property type="taxonomic scope" value="Eukaryota"/>
</dbReference>
<evidence type="ECO:0000313" key="4">
    <source>
        <dbReference type="Proteomes" id="UP000009183"/>
    </source>
</evidence>
<dbReference type="FunCoup" id="F6I0T7">
    <property type="interactions" value="172"/>
</dbReference>
<dbReference type="EMBL" id="FN596508">
    <property type="protein sequence ID" value="CCB60553.1"/>
    <property type="molecule type" value="Genomic_DNA"/>
</dbReference>
<feature type="region of interest" description="Disordered" evidence="1">
    <location>
        <begin position="1"/>
        <end position="64"/>
    </location>
</feature>
<dbReference type="InterPro" id="IPR055301">
    <property type="entry name" value="Lea14-like_2"/>
</dbReference>
<dbReference type="PaxDb" id="29760-VIT_03s0038g03550.t01"/>